<dbReference type="SUPFAM" id="SSF69118">
    <property type="entry name" value="AhpD-like"/>
    <property type="match status" value="1"/>
</dbReference>
<dbReference type="AlphaFoldDB" id="A0A9P4JTG3"/>
<name>A0A9P4JTG3_9PLEO</name>
<comment type="caution">
    <text evidence="2">The sequence shown here is derived from an EMBL/GenBank/DDBJ whole genome shotgun (WGS) entry which is preliminary data.</text>
</comment>
<gene>
    <name evidence="2" type="ORF">GQ43DRAFT_437175</name>
</gene>
<dbReference type="Proteomes" id="UP000799536">
    <property type="component" value="Unassembled WGS sequence"/>
</dbReference>
<proteinExistence type="predicted"/>
<dbReference type="InterPro" id="IPR003779">
    <property type="entry name" value="CMD-like"/>
</dbReference>
<dbReference type="GO" id="GO:0051920">
    <property type="term" value="F:peroxiredoxin activity"/>
    <property type="evidence" value="ECO:0007669"/>
    <property type="project" value="InterPro"/>
</dbReference>
<feature type="domain" description="Carboxymuconolactone decarboxylase-like" evidence="1">
    <location>
        <begin position="6"/>
        <end position="53"/>
    </location>
</feature>
<keyword evidence="3" id="KW-1185">Reference proteome</keyword>
<accession>A0A9P4JTG3</accession>
<dbReference type="Pfam" id="PF02627">
    <property type="entry name" value="CMD"/>
    <property type="match status" value="1"/>
</dbReference>
<evidence type="ECO:0000259" key="1">
    <source>
        <dbReference type="Pfam" id="PF02627"/>
    </source>
</evidence>
<organism evidence="2 3">
    <name type="scientific">Delitschia confertaspora ATCC 74209</name>
    <dbReference type="NCBI Taxonomy" id="1513339"/>
    <lineage>
        <taxon>Eukaryota</taxon>
        <taxon>Fungi</taxon>
        <taxon>Dikarya</taxon>
        <taxon>Ascomycota</taxon>
        <taxon>Pezizomycotina</taxon>
        <taxon>Dothideomycetes</taxon>
        <taxon>Pleosporomycetidae</taxon>
        <taxon>Pleosporales</taxon>
        <taxon>Delitschiaceae</taxon>
        <taxon>Delitschia</taxon>
    </lineage>
</organism>
<dbReference type="OrthoDB" id="2567457at2759"/>
<dbReference type="EMBL" id="ML993859">
    <property type="protein sequence ID" value="KAF2205261.1"/>
    <property type="molecule type" value="Genomic_DNA"/>
</dbReference>
<dbReference type="InterPro" id="IPR029032">
    <property type="entry name" value="AhpD-like"/>
</dbReference>
<evidence type="ECO:0000313" key="2">
    <source>
        <dbReference type="EMBL" id="KAF2205261.1"/>
    </source>
</evidence>
<reference evidence="2" key="1">
    <citation type="journal article" date="2020" name="Stud. Mycol.">
        <title>101 Dothideomycetes genomes: a test case for predicting lifestyles and emergence of pathogens.</title>
        <authorList>
            <person name="Haridas S."/>
            <person name="Albert R."/>
            <person name="Binder M."/>
            <person name="Bloem J."/>
            <person name="Labutti K."/>
            <person name="Salamov A."/>
            <person name="Andreopoulos B."/>
            <person name="Baker S."/>
            <person name="Barry K."/>
            <person name="Bills G."/>
            <person name="Bluhm B."/>
            <person name="Cannon C."/>
            <person name="Castanera R."/>
            <person name="Culley D."/>
            <person name="Daum C."/>
            <person name="Ezra D."/>
            <person name="Gonzalez J."/>
            <person name="Henrissat B."/>
            <person name="Kuo A."/>
            <person name="Liang C."/>
            <person name="Lipzen A."/>
            <person name="Lutzoni F."/>
            <person name="Magnuson J."/>
            <person name="Mondo S."/>
            <person name="Nolan M."/>
            <person name="Ohm R."/>
            <person name="Pangilinan J."/>
            <person name="Park H.-J."/>
            <person name="Ramirez L."/>
            <person name="Alfaro M."/>
            <person name="Sun H."/>
            <person name="Tritt A."/>
            <person name="Yoshinaga Y."/>
            <person name="Zwiers L.-H."/>
            <person name="Turgeon B."/>
            <person name="Goodwin S."/>
            <person name="Spatafora J."/>
            <person name="Crous P."/>
            <person name="Grigoriev I."/>
        </authorList>
    </citation>
    <scope>NUCLEOTIDE SEQUENCE</scope>
    <source>
        <strain evidence="2">ATCC 74209</strain>
    </source>
</reference>
<sequence>MILYLHLGNTTLILDSITGKERELAVLATLSVMQAEYAVSSHTQTEQAAGLSKN</sequence>
<evidence type="ECO:0000313" key="3">
    <source>
        <dbReference type="Proteomes" id="UP000799536"/>
    </source>
</evidence>
<protein>
    <recommendedName>
        <fullName evidence="1">Carboxymuconolactone decarboxylase-like domain-containing protein</fullName>
    </recommendedName>
</protein>